<accession>A0AAD3SV93</accession>
<sequence length="70" mass="7842">MLRLLHPRPPPLFPLGASRKIDVECGSSAKYCSEVLLVSYGSKALPLRRFKCHIVPQRTSWSVGTIVHIK</sequence>
<dbReference type="AlphaFoldDB" id="A0AAD3SV93"/>
<reference evidence="1" key="1">
    <citation type="submission" date="2023-05" db="EMBL/GenBank/DDBJ databases">
        <title>Nepenthes gracilis genome sequencing.</title>
        <authorList>
            <person name="Fukushima K."/>
        </authorList>
    </citation>
    <scope>NUCLEOTIDE SEQUENCE</scope>
    <source>
        <strain evidence="1">SING2019-196</strain>
    </source>
</reference>
<keyword evidence="2" id="KW-1185">Reference proteome</keyword>
<gene>
    <name evidence="1" type="ORF">Nepgr_019400</name>
</gene>
<protein>
    <submittedName>
        <fullName evidence="1">Uncharacterized protein</fullName>
    </submittedName>
</protein>
<name>A0AAD3SV93_NEPGR</name>
<dbReference type="Proteomes" id="UP001279734">
    <property type="component" value="Unassembled WGS sequence"/>
</dbReference>
<evidence type="ECO:0000313" key="1">
    <source>
        <dbReference type="EMBL" id="GMH17559.1"/>
    </source>
</evidence>
<comment type="caution">
    <text evidence="1">The sequence shown here is derived from an EMBL/GenBank/DDBJ whole genome shotgun (WGS) entry which is preliminary data.</text>
</comment>
<dbReference type="EMBL" id="BSYO01000018">
    <property type="protein sequence ID" value="GMH17559.1"/>
    <property type="molecule type" value="Genomic_DNA"/>
</dbReference>
<evidence type="ECO:0000313" key="2">
    <source>
        <dbReference type="Proteomes" id="UP001279734"/>
    </source>
</evidence>
<organism evidence="1 2">
    <name type="scientific">Nepenthes gracilis</name>
    <name type="common">Slender pitcher plant</name>
    <dbReference type="NCBI Taxonomy" id="150966"/>
    <lineage>
        <taxon>Eukaryota</taxon>
        <taxon>Viridiplantae</taxon>
        <taxon>Streptophyta</taxon>
        <taxon>Embryophyta</taxon>
        <taxon>Tracheophyta</taxon>
        <taxon>Spermatophyta</taxon>
        <taxon>Magnoliopsida</taxon>
        <taxon>eudicotyledons</taxon>
        <taxon>Gunneridae</taxon>
        <taxon>Pentapetalae</taxon>
        <taxon>Caryophyllales</taxon>
        <taxon>Nepenthaceae</taxon>
        <taxon>Nepenthes</taxon>
    </lineage>
</organism>
<proteinExistence type="predicted"/>